<organism evidence="1">
    <name type="scientific">Paenibacillus sp. SYP-B3998</name>
    <dbReference type="NCBI Taxonomy" id="2678564"/>
    <lineage>
        <taxon>Bacteria</taxon>
        <taxon>Bacillati</taxon>
        <taxon>Bacillota</taxon>
        <taxon>Bacilli</taxon>
        <taxon>Bacillales</taxon>
        <taxon>Paenibacillaceae</taxon>
        <taxon>Paenibacillus</taxon>
    </lineage>
</organism>
<protein>
    <submittedName>
        <fullName evidence="1">Uncharacterized protein</fullName>
    </submittedName>
</protein>
<name>A0A6G4A2Q8_9BACL</name>
<gene>
    <name evidence="1" type="ORF">GK047_21995</name>
</gene>
<dbReference type="RefSeq" id="WP_163951759.1">
    <property type="nucleotide sequence ID" value="NZ_JAAIKC010000010.1"/>
</dbReference>
<sequence length="49" mass="5656">MTKPNQECFDVLERGIQRVEQWIHVEHRGAPPASEVPKIGKEIFWLQGA</sequence>
<dbReference type="AlphaFoldDB" id="A0A6G4A2Q8"/>
<reference evidence="1" key="1">
    <citation type="submission" date="2020-02" db="EMBL/GenBank/DDBJ databases">
        <authorList>
            <person name="Shen X.-R."/>
            <person name="Zhang Y.-X."/>
        </authorList>
    </citation>
    <scope>NUCLEOTIDE SEQUENCE</scope>
    <source>
        <strain evidence="1">SYP-B3998</strain>
    </source>
</reference>
<proteinExistence type="predicted"/>
<dbReference type="EMBL" id="JAAIKC010000010">
    <property type="protein sequence ID" value="NEW08672.1"/>
    <property type="molecule type" value="Genomic_DNA"/>
</dbReference>
<accession>A0A6G4A2Q8</accession>
<comment type="caution">
    <text evidence="1">The sequence shown here is derived from an EMBL/GenBank/DDBJ whole genome shotgun (WGS) entry which is preliminary data.</text>
</comment>
<evidence type="ECO:0000313" key="1">
    <source>
        <dbReference type="EMBL" id="NEW08672.1"/>
    </source>
</evidence>